<organism evidence="1">
    <name type="scientific">marine sediment metagenome</name>
    <dbReference type="NCBI Taxonomy" id="412755"/>
    <lineage>
        <taxon>unclassified sequences</taxon>
        <taxon>metagenomes</taxon>
        <taxon>ecological metagenomes</taxon>
    </lineage>
</organism>
<gene>
    <name evidence="1" type="ORF">S03H2_41634</name>
</gene>
<feature type="non-terminal residue" evidence="1">
    <location>
        <position position="102"/>
    </location>
</feature>
<sequence length="102" mass="11729">MFNYQIAREIRVSPATAHKALQELYSERVLLLRNVGKTHLYRLNWDSYAAKELLSPLFKKEARLPKVITRLLKDELSGKIKDKVVSMALFGSVEKREEGPEG</sequence>
<evidence type="ECO:0000313" key="1">
    <source>
        <dbReference type="EMBL" id="GAH71522.1"/>
    </source>
</evidence>
<dbReference type="AlphaFoldDB" id="X1HPY3"/>
<evidence type="ECO:0008006" key="2">
    <source>
        <dbReference type="Google" id="ProtNLM"/>
    </source>
</evidence>
<name>X1HPY3_9ZZZZ</name>
<protein>
    <recommendedName>
        <fullName evidence="2">HTH arsR-type domain-containing protein</fullName>
    </recommendedName>
</protein>
<comment type="caution">
    <text evidence="1">The sequence shown here is derived from an EMBL/GenBank/DDBJ whole genome shotgun (WGS) entry which is preliminary data.</text>
</comment>
<reference evidence="1" key="1">
    <citation type="journal article" date="2014" name="Front. Microbiol.">
        <title>High frequency of phylogenetically diverse reductive dehalogenase-homologous genes in deep subseafloor sedimentary metagenomes.</title>
        <authorList>
            <person name="Kawai M."/>
            <person name="Futagami T."/>
            <person name="Toyoda A."/>
            <person name="Takaki Y."/>
            <person name="Nishi S."/>
            <person name="Hori S."/>
            <person name="Arai W."/>
            <person name="Tsubouchi T."/>
            <person name="Morono Y."/>
            <person name="Uchiyama I."/>
            <person name="Ito T."/>
            <person name="Fujiyama A."/>
            <person name="Inagaki F."/>
            <person name="Takami H."/>
        </authorList>
    </citation>
    <scope>NUCLEOTIDE SEQUENCE</scope>
    <source>
        <strain evidence="1">Expedition CK06-06</strain>
    </source>
</reference>
<dbReference type="EMBL" id="BARU01025870">
    <property type="protein sequence ID" value="GAH71522.1"/>
    <property type="molecule type" value="Genomic_DNA"/>
</dbReference>
<accession>X1HPY3</accession>
<proteinExistence type="predicted"/>